<comment type="caution">
    <text evidence="6">The sequence shown here is derived from an EMBL/GenBank/DDBJ whole genome shotgun (WGS) entry which is preliminary data.</text>
</comment>
<protein>
    <recommendedName>
        <fullName evidence="2">Aldehyde dehydrogenase</fullName>
    </recommendedName>
</protein>
<name>A0ABS6EHX5_9CLOT</name>
<dbReference type="InterPro" id="IPR012394">
    <property type="entry name" value="Aldehyde_DH_NAD(P)"/>
</dbReference>
<dbReference type="RefSeq" id="WP_216439269.1">
    <property type="nucleotide sequence ID" value="NZ_JAHLQF010000002.1"/>
</dbReference>
<dbReference type="Proteomes" id="UP000726170">
    <property type="component" value="Unassembled WGS sequence"/>
</dbReference>
<organism evidence="6 7">
    <name type="scientific">Clostridium mobile</name>
    <dbReference type="NCBI Taxonomy" id="2841512"/>
    <lineage>
        <taxon>Bacteria</taxon>
        <taxon>Bacillati</taxon>
        <taxon>Bacillota</taxon>
        <taxon>Clostridia</taxon>
        <taxon>Eubacteriales</taxon>
        <taxon>Clostridiaceae</taxon>
        <taxon>Clostridium</taxon>
    </lineage>
</organism>
<dbReference type="PANTHER" id="PTHR43570:SF16">
    <property type="entry name" value="ALDEHYDE DEHYDROGENASE TYPE III, ISOFORM Q"/>
    <property type="match status" value="1"/>
</dbReference>
<evidence type="ECO:0000313" key="6">
    <source>
        <dbReference type="EMBL" id="MBU5484806.1"/>
    </source>
</evidence>
<dbReference type="PANTHER" id="PTHR43570">
    <property type="entry name" value="ALDEHYDE DEHYDROGENASE"/>
    <property type="match status" value="1"/>
</dbReference>
<proteinExistence type="inferred from homology"/>
<dbReference type="InterPro" id="IPR029510">
    <property type="entry name" value="Ald_DH_CS_GLU"/>
</dbReference>
<evidence type="ECO:0000256" key="2">
    <source>
        <dbReference type="PIRNR" id="PIRNR036492"/>
    </source>
</evidence>
<dbReference type="InterPro" id="IPR016160">
    <property type="entry name" value="Ald_DH_CS_CYS"/>
</dbReference>
<dbReference type="CDD" id="cd07136">
    <property type="entry name" value="ALDH_YwdH-P39616"/>
    <property type="match status" value="1"/>
</dbReference>
<comment type="similarity">
    <text evidence="2 4">Belongs to the aldehyde dehydrogenase family.</text>
</comment>
<accession>A0ABS6EHX5</accession>
<dbReference type="EMBL" id="JAHLQF010000002">
    <property type="protein sequence ID" value="MBU5484806.1"/>
    <property type="molecule type" value="Genomic_DNA"/>
</dbReference>
<dbReference type="PIRSF" id="PIRSF036492">
    <property type="entry name" value="ALDH"/>
    <property type="match status" value="1"/>
</dbReference>
<evidence type="ECO:0000256" key="3">
    <source>
        <dbReference type="PROSITE-ProRule" id="PRU10007"/>
    </source>
</evidence>
<dbReference type="PROSITE" id="PS00070">
    <property type="entry name" value="ALDEHYDE_DEHYDR_CYS"/>
    <property type="match status" value="1"/>
</dbReference>
<feature type="domain" description="Aldehyde dehydrogenase" evidence="5">
    <location>
        <begin position="19"/>
        <end position="430"/>
    </location>
</feature>
<evidence type="ECO:0000256" key="1">
    <source>
        <dbReference type="ARBA" id="ARBA00023002"/>
    </source>
</evidence>
<keyword evidence="7" id="KW-1185">Reference proteome</keyword>
<reference evidence="6 7" key="1">
    <citation type="submission" date="2021-06" db="EMBL/GenBank/DDBJ databases">
        <authorList>
            <person name="Sun Q."/>
            <person name="Li D."/>
        </authorList>
    </citation>
    <scope>NUCLEOTIDE SEQUENCE [LARGE SCALE GENOMIC DNA]</scope>
    <source>
        <strain evidence="6 7">MSJ-11</strain>
    </source>
</reference>
<dbReference type="Pfam" id="PF00171">
    <property type="entry name" value="Aldedh"/>
    <property type="match status" value="1"/>
</dbReference>
<evidence type="ECO:0000259" key="5">
    <source>
        <dbReference type="Pfam" id="PF00171"/>
    </source>
</evidence>
<sequence length="458" mass="52188">MVNTDFDKILCDHQIFFNSRATYNINFRINQLKKLKYLIKDNETIIYEALKKDLGKCNFESYVSEIGFVISELNHIINNLREWCKSEKVKTPLTAFPGKSYIVNEPYGSVLIIGPWNYPFHLIFAPLIGAIAAGNCAVVKPSELSPNISNVITNLINNNFNPKYLYSVQGGVDETSKLLSLHWDYIFFTGSENVGKIVMEAASKNLIPTTLELGGKSPCIVDKCTDLEISAKRIAWGKFFNTGQTCVAPDYLFIHKDVVHQFIPLLIKYIKEFYGENAINSPHYGRIINEKHFDRLSSYLEDGKVIFGGETKKEELYISPTLMIGTKINSLVMKEEIFGPILPMLQFDNLDQVIYFINSRPKPLSLYYFSRNNKNIDKLIKSTSSGSVCINETLSQINSPYLPFGGVGNSGLGKYHGKWSYYSFTHQRSVMKRSFLFDLKLKYPPYNVPLNLLKKLLE</sequence>
<dbReference type="PROSITE" id="PS00687">
    <property type="entry name" value="ALDEHYDE_DEHYDR_GLU"/>
    <property type="match status" value="1"/>
</dbReference>
<evidence type="ECO:0000256" key="4">
    <source>
        <dbReference type="RuleBase" id="RU003345"/>
    </source>
</evidence>
<dbReference type="InterPro" id="IPR015590">
    <property type="entry name" value="Aldehyde_DH_dom"/>
</dbReference>
<gene>
    <name evidence="6" type="ORF">KQI86_10710</name>
</gene>
<feature type="active site" evidence="3">
    <location>
        <position position="212"/>
    </location>
</feature>
<keyword evidence="1 2" id="KW-0560">Oxidoreductase</keyword>
<evidence type="ECO:0000313" key="7">
    <source>
        <dbReference type="Proteomes" id="UP000726170"/>
    </source>
</evidence>